<evidence type="ECO:0000256" key="1">
    <source>
        <dbReference type="ARBA" id="ARBA00004123"/>
    </source>
</evidence>
<dbReference type="PANTHER" id="PTHR13074:SF9">
    <property type="entry name" value="MEDIATOR OF RNA POLYMERASE II TRANSCRIPTION SUBUNIT 8"/>
    <property type="match status" value="1"/>
</dbReference>
<feature type="region of interest" description="Disordered" evidence="9">
    <location>
        <begin position="194"/>
        <end position="241"/>
    </location>
</feature>
<feature type="compositionally biased region" description="Low complexity" evidence="9">
    <location>
        <begin position="221"/>
        <end position="234"/>
    </location>
</feature>
<gene>
    <name evidence="11" type="primary">LOC106809791</name>
    <name evidence="8" type="synonym">MED8</name>
</gene>
<dbReference type="PANTHER" id="PTHR13074">
    <property type="entry name" value="MEDIATOR OF RNA POLYMERASE II TRANSCRIPTION SUBUNIT 8"/>
    <property type="match status" value="1"/>
</dbReference>
<evidence type="ECO:0000256" key="4">
    <source>
        <dbReference type="ARBA" id="ARBA00023015"/>
    </source>
</evidence>
<evidence type="ECO:0000256" key="7">
    <source>
        <dbReference type="ARBA" id="ARBA00023242"/>
    </source>
</evidence>
<evidence type="ECO:0000256" key="3">
    <source>
        <dbReference type="ARBA" id="ARBA00011837"/>
    </source>
</evidence>
<organism evidence="10 11">
    <name type="scientific">Priapulus caudatus</name>
    <name type="common">Priapulid worm</name>
    <dbReference type="NCBI Taxonomy" id="37621"/>
    <lineage>
        <taxon>Eukaryota</taxon>
        <taxon>Metazoa</taxon>
        <taxon>Ecdysozoa</taxon>
        <taxon>Scalidophora</taxon>
        <taxon>Priapulida</taxon>
        <taxon>Priapulimorpha</taxon>
        <taxon>Priapulimorphida</taxon>
        <taxon>Priapulidae</taxon>
        <taxon>Priapulus</taxon>
    </lineage>
</organism>
<name>A0ABM1E8G0_PRICU</name>
<evidence type="ECO:0000256" key="9">
    <source>
        <dbReference type="SAM" id="MobiDB-lite"/>
    </source>
</evidence>
<protein>
    <recommendedName>
        <fullName evidence="8">Mediator of RNA polymerase II transcription subunit 8</fullName>
    </recommendedName>
    <alternativeName>
        <fullName evidence="8">Mediator complex subunit 8</fullName>
    </alternativeName>
</protein>
<keyword evidence="6 8" id="KW-0804">Transcription</keyword>
<keyword evidence="7 8" id="KW-0539">Nucleus</keyword>
<dbReference type="GeneID" id="106809791"/>
<proteinExistence type="inferred from homology"/>
<dbReference type="Proteomes" id="UP000695022">
    <property type="component" value="Unplaced"/>
</dbReference>
<evidence type="ECO:0000256" key="8">
    <source>
        <dbReference type="RuleBase" id="RU364144"/>
    </source>
</evidence>
<dbReference type="InterPro" id="IPR019364">
    <property type="entry name" value="Mediatior_Med8_fun/met"/>
</dbReference>
<evidence type="ECO:0000313" key="10">
    <source>
        <dbReference type="Proteomes" id="UP000695022"/>
    </source>
</evidence>
<dbReference type="RefSeq" id="XP_014668481.1">
    <property type="nucleotide sequence ID" value="XM_014812995.1"/>
</dbReference>
<evidence type="ECO:0000256" key="5">
    <source>
        <dbReference type="ARBA" id="ARBA00023159"/>
    </source>
</evidence>
<comment type="subunit">
    <text evidence="3 8">Component of the Mediator complex.</text>
</comment>
<accession>A0ABM1E8G0</accession>
<dbReference type="Pfam" id="PF10232">
    <property type="entry name" value="Med8"/>
    <property type="match status" value="1"/>
</dbReference>
<comment type="similarity">
    <text evidence="2 8">Belongs to the Mediator complex subunit 8 family.</text>
</comment>
<evidence type="ECO:0000256" key="6">
    <source>
        <dbReference type="ARBA" id="ARBA00023163"/>
    </source>
</evidence>
<keyword evidence="5 8" id="KW-0010">Activator</keyword>
<dbReference type="Gene3D" id="1.20.58.1710">
    <property type="match status" value="1"/>
</dbReference>
<comment type="function">
    <text evidence="8">Component of the Mediator complex, a coactivator involved in the regulated transcription of nearly all RNA polymerase II-dependent genes. Mediator functions as a bridge to convey information from gene-specific regulatory proteins to the basal RNA polymerase II transcription machinery. Mediator is recruited to promoters by direct interactions with regulatory proteins and serves as a scaffold for the assembly of a functional preinitiation complex with RNA polymerase II and the general transcription factors.</text>
</comment>
<sequence length="241" mass="26785">MQREEKVLEATTDALVSRVQDLKNAIAAFLVKLETESEILTWPTVLDNFSLISSHVNTLSRLLKSDKTPALRNLALLPLLLQQEPDPELQKLTEERVPAFNHEVVPDYLRTKPEPDVEHRDKQLLARANQVAPENAQRQITSLNKISGNIIELVSNAKDEWESESGSKANLPMTYSQADTNALVSAVTFGKNLKQMKPPNVSTTPMTRPPDPSMQQGNPGKTQSSIKTSIKSASNVHPYSR</sequence>
<reference evidence="11" key="1">
    <citation type="submission" date="2025-08" db="UniProtKB">
        <authorList>
            <consortium name="RefSeq"/>
        </authorList>
    </citation>
    <scope>IDENTIFICATION</scope>
</reference>
<comment type="subcellular location">
    <subcellularLocation>
        <location evidence="1 8">Nucleus</location>
    </subcellularLocation>
</comment>
<keyword evidence="10" id="KW-1185">Reference proteome</keyword>
<evidence type="ECO:0000256" key="2">
    <source>
        <dbReference type="ARBA" id="ARBA00005716"/>
    </source>
</evidence>
<keyword evidence="4 8" id="KW-0805">Transcription regulation</keyword>
<evidence type="ECO:0000313" key="11">
    <source>
        <dbReference type="RefSeq" id="XP_014668481.1"/>
    </source>
</evidence>